<keyword evidence="2" id="KW-1185">Reference proteome</keyword>
<sequence length="907" mass="100529">MPSPAKKRKLNTGSSKSSGLPSRGLEYFFSKQKQNNGPENKASEGKNASPSPSQDQEMTDEELARKLQAEWDKEAETAARASGSSAEEPAPDTRDSTNTTEATKKSHESPAPATELKKVENRGKGTLLLQSVAASVDTVSESIPFDQSPLTFDPAKYIPQLQEHWASDGGNASYALLTRCFVLINSTSSRIKIVDTLVNCLRVLIEGDPESLLPAVWLATNSISPPYISLELGLGGSAISKALKNVCGLDSRSLKAIYDKHGDAGDVAFEAKKKQSFTLRKPKPLTIKGVYQSLVRVANSQGQGSGEMKQRIVDRLLQDARGGEESRYVVRTLCQHLRIGAVKTTMLIALSRAFSLSRPPGASFPLRSADELGKLKKEELAEVWGRGEEIVKACFARRPNYNDLIPVMLEIGVCEELLIRCDLTLHIPLRPMLGSITRDLAEMLTKLQGRDFACEFKYDGQRAQVHCDEKGKVSIFSRHLEVMTDKYPDLVELVPKIRGEGVNSFIMEGEVVAVDRETGELKNFQTLTNRARKDVAIGSIKIDVCLFSFDLMYLNGQPLLDRPFRERRSLLKSLFTEIPHHFTWVKSLDATSQDSEVVLDFFKQATETKCEGIMVKILDNLPDLPAPSEVAEDTNQAALEVEVSETLTLPTKAKGKKGKGKAAKGNTDNSNGEEKKSSRRKPLLATYEPDKRLDSWLKVKKDYSSSFDTLDLVPVAAWHGQGRKAKWWSPMLMAVRNDATGSLEVVCKCMSGFTDTFYKANRKFYDDGSGEEPAATDGDTDEEGNKERENDESEGNSEGRYKNVRKSKPSFVEYSGPEPDVWFEPQEVWEMAFADITLSPTYTAAIGLVSQERGLSLRFPRFLKKREDKSIEEASTNEFLAGLYRKQEAKAPAGPAKEPEEDGEEEE</sequence>
<accession>A0ACC0CSE6</accession>
<reference evidence="1 2" key="1">
    <citation type="journal article" date="2022" name="New Phytol.">
        <title>Ecological generalism drives hyperdiversity of secondary metabolite gene clusters in xylarialean endophytes.</title>
        <authorList>
            <person name="Franco M.E.E."/>
            <person name="Wisecaver J.H."/>
            <person name="Arnold A.E."/>
            <person name="Ju Y.M."/>
            <person name="Slot J.C."/>
            <person name="Ahrendt S."/>
            <person name="Moore L.P."/>
            <person name="Eastman K.E."/>
            <person name="Scott K."/>
            <person name="Konkel Z."/>
            <person name="Mondo S.J."/>
            <person name="Kuo A."/>
            <person name="Hayes R.D."/>
            <person name="Haridas S."/>
            <person name="Andreopoulos B."/>
            <person name="Riley R."/>
            <person name="LaButti K."/>
            <person name="Pangilinan J."/>
            <person name="Lipzen A."/>
            <person name="Amirebrahimi M."/>
            <person name="Yan J."/>
            <person name="Adam C."/>
            <person name="Keymanesh K."/>
            <person name="Ng V."/>
            <person name="Louie K."/>
            <person name="Northen T."/>
            <person name="Drula E."/>
            <person name="Henrissat B."/>
            <person name="Hsieh H.M."/>
            <person name="Youens-Clark K."/>
            <person name="Lutzoni F."/>
            <person name="Miadlikowska J."/>
            <person name="Eastwood D.C."/>
            <person name="Hamelin R.C."/>
            <person name="Grigoriev I.V."/>
            <person name="U'Ren J.M."/>
        </authorList>
    </citation>
    <scope>NUCLEOTIDE SEQUENCE [LARGE SCALE GENOMIC DNA]</scope>
    <source>
        <strain evidence="1 2">ER1909</strain>
    </source>
</reference>
<organism evidence="1 2">
    <name type="scientific">Hypoxylon rubiginosum</name>
    <dbReference type="NCBI Taxonomy" id="110542"/>
    <lineage>
        <taxon>Eukaryota</taxon>
        <taxon>Fungi</taxon>
        <taxon>Dikarya</taxon>
        <taxon>Ascomycota</taxon>
        <taxon>Pezizomycotina</taxon>
        <taxon>Sordariomycetes</taxon>
        <taxon>Xylariomycetidae</taxon>
        <taxon>Xylariales</taxon>
        <taxon>Hypoxylaceae</taxon>
        <taxon>Hypoxylon</taxon>
    </lineage>
</organism>
<evidence type="ECO:0000313" key="1">
    <source>
        <dbReference type="EMBL" id="KAI6083413.1"/>
    </source>
</evidence>
<dbReference type="EMBL" id="MU394352">
    <property type="protein sequence ID" value="KAI6083413.1"/>
    <property type="molecule type" value="Genomic_DNA"/>
</dbReference>
<keyword evidence="1" id="KW-0436">Ligase</keyword>
<proteinExistence type="predicted"/>
<dbReference type="Proteomes" id="UP001497680">
    <property type="component" value="Unassembled WGS sequence"/>
</dbReference>
<evidence type="ECO:0000313" key="2">
    <source>
        <dbReference type="Proteomes" id="UP001497680"/>
    </source>
</evidence>
<comment type="caution">
    <text evidence="1">The sequence shown here is derived from an EMBL/GenBank/DDBJ whole genome shotgun (WGS) entry which is preliminary data.</text>
</comment>
<protein>
    <submittedName>
        <fullName evidence="1">ATP-dependent DNA ligase</fullName>
    </submittedName>
</protein>
<gene>
    <name evidence="1" type="ORF">F4821DRAFT_244807</name>
</gene>
<name>A0ACC0CSE6_9PEZI</name>